<dbReference type="RefSeq" id="WP_345465893.1">
    <property type="nucleotide sequence ID" value="NZ_BAABRP010000011.1"/>
</dbReference>
<dbReference type="InterPro" id="IPR003673">
    <property type="entry name" value="CoA-Trfase_fam_III"/>
</dbReference>
<reference evidence="1 2" key="1">
    <citation type="submission" date="2024-02" db="EMBL/GenBank/DDBJ databases">
        <title>Deinococcus carri NBRC 110142.</title>
        <authorList>
            <person name="Ichikawa N."/>
            <person name="Katano-Makiyama Y."/>
            <person name="Hidaka K."/>
        </authorList>
    </citation>
    <scope>NUCLEOTIDE SEQUENCE [LARGE SCALE GENOMIC DNA]</scope>
    <source>
        <strain evidence="1 2">NBRC 110142</strain>
    </source>
</reference>
<dbReference type="SUPFAM" id="SSF89796">
    <property type="entry name" value="CoA-transferase family III (CaiB/BaiF)"/>
    <property type="match status" value="1"/>
</dbReference>
<proteinExistence type="predicted"/>
<dbReference type="InterPro" id="IPR050509">
    <property type="entry name" value="CoA-transferase_III"/>
</dbReference>
<accession>A0ABP9WCB8</accession>
<gene>
    <name evidence="1" type="primary">frc</name>
    <name evidence="1" type="ORF">Dcar01_02626</name>
</gene>
<sequence>MTPADSSTAASHASGPLSGFRAVSLATNIPGPVAAGLLVREGLSVTKVEPPTGDMLRSASEALYDELRTGMTVQTLDLRLPEGQQALGTLLQDADLLITSQRPSALARLGVTADALAALNPRLCWVEIVGDEDAPEVPGHDLTYQLQVGLVRPPQMPTTLIADLAGAQEAARAALALLLGRERGRSERHRRVGLKQAAAGMALPVRHGLTAPGGWLSGALPQYRLYPLRDGWAGVAALEPHFGRRLAGTLGGQDPDRFLRGLTVDECNRLAHEHDLPVHAVKSAS</sequence>
<dbReference type="PANTHER" id="PTHR48228:SF5">
    <property type="entry name" value="ALPHA-METHYLACYL-COA RACEMASE"/>
    <property type="match status" value="1"/>
</dbReference>
<evidence type="ECO:0000313" key="2">
    <source>
        <dbReference type="Proteomes" id="UP001401887"/>
    </source>
</evidence>
<keyword evidence="2" id="KW-1185">Reference proteome</keyword>
<dbReference type="Proteomes" id="UP001401887">
    <property type="component" value="Unassembled WGS sequence"/>
</dbReference>
<dbReference type="InterPro" id="IPR023606">
    <property type="entry name" value="CoA-Trfase_III_dom_1_sf"/>
</dbReference>
<dbReference type="PANTHER" id="PTHR48228">
    <property type="entry name" value="SUCCINYL-COA--D-CITRAMALATE COA-TRANSFERASE"/>
    <property type="match status" value="1"/>
</dbReference>
<protein>
    <submittedName>
        <fullName evidence="1">Formyl-CoA:oxalate CoA-transferase</fullName>
    </submittedName>
</protein>
<dbReference type="Gene3D" id="3.40.50.10540">
    <property type="entry name" value="Crotonobetainyl-coa:carnitine coa-transferase, domain 1"/>
    <property type="match status" value="1"/>
</dbReference>
<name>A0ABP9WCB8_9DEIO</name>
<comment type="caution">
    <text evidence="1">The sequence shown here is derived from an EMBL/GenBank/DDBJ whole genome shotgun (WGS) entry which is preliminary data.</text>
</comment>
<dbReference type="Pfam" id="PF02515">
    <property type="entry name" value="CoA_transf_3"/>
    <property type="match status" value="1"/>
</dbReference>
<organism evidence="1 2">
    <name type="scientific">Deinococcus carri</name>
    <dbReference type="NCBI Taxonomy" id="1211323"/>
    <lineage>
        <taxon>Bacteria</taxon>
        <taxon>Thermotogati</taxon>
        <taxon>Deinococcota</taxon>
        <taxon>Deinococci</taxon>
        <taxon>Deinococcales</taxon>
        <taxon>Deinococcaceae</taxon>
        <taxon>Deinococcus</taxon>
    </lineage>
</organism>
<dbReference type="EMBL" id="BAABRP010000011">
    <property type="protein sequence ID" value="GAA5513877.1"/>
    <property type="molecule type" value="Genomic_DNA"/>
</dbReference>
<evidence type="ECO:0000313" key="1">
    <source>
        <dbReference type="EMBL" id="GAA5513877.1"/>
    </source>
</evidence>